<dbReference type="Pfam" id="PF05721">
    <property type="entry name" value="PhyH"/>
    <property type="match status" value="1"/>
</dbReference>
<sequence length="700" mass="77500">MSSTIASQSSSSGADIQSMIDHVEEHGYVIIPNAFTEAELEEAHTELLRLAADAASAGPAGGDRAGRNDFEGLNTKRIYALLNKSPVFQKFPIQTTLLALNDHFLDSGYLLNSFHSVYIQPGEAPQMLHHDDGFVTLPRPHRPFGTGVMVAIDDFTATNGATVVIPGSHKWGDKNDQAPRREDTIPVIMPRGSAVFFVGTLWHGGGQNTFDKERRSMTIQYCQPWIRPLENQILAVEWEKLEGMPRKLVDMLGYGVGAPFIGRPPSPFHPTLNTSLLHQNNHLAATHKRASRFIMDDPKDPLHEQLQRLLTAVTQAEAQPEYFNTARGLADLRRFVEAALSKSTILRQQEADLARDRQAHDDSVDSVLKKVKMAVEATGVRDAVTAMKQSMGNPNETNKPVATLSVEGRAALVRDDSTNLNDILPGIVEGAVTRAFQNSAEAITKSSQEGKTVVTELTTKLESLVESKQRLESKSTQLLGELESMRADRDRWQEQASLKEATLAQEKKSRERIEIELEATKKDIITSSVNHSSAKDQPRKRLRTSSSTADNQLRQQQPSSVTVKERMVLNNQDERRIPAGFADLLGNLSNNLAGFNVVQRGVGSLMHTTTLKHIGPLLWKCNAYPQLKDFLEHTRPGLTYCFSAAMNVGFGPQVPPIKSPMDCDHHVNKKYCLLVVCRSETGNQSGKSFTFMDRSNSLKK</sequence>
<dbReference type="OrthoDB" id="445007at2759"/>
<feature type="compositionally biased region" description="Polar residues" evidence="6">
    <location>
        <begin position="544"/>
        <end position="561"/>
    </location>
</feature>
<dbReference type="Proteomes" id="UP000781932">
    <property type="component" value="Unassembled WGS sequence"/>
</dbReference>
<evidence type="ECO:0000256" key="2">
    <source>
        <dbReference type="ARBA" id="ARBA00005830"/>
    </source>
</evidence>
<evidence type="ECO:0000313" key="8">
    <source>
        <dbReference type="Proteomes" id="UP000781932"/>
    </source>
</evidence>
<keyword evidence="5" id="KW-0175">Coiled coil</keyword>
<evidence type="ECO:0008006" key="9">
    <source>
        <dbReference type="Google" id="ProtNLM"/>
    </source>
</evidence>
<evidence type="ECO:0000313" key="7">
    <source>
        <dbReference type="EMBL" id="KAF9872944.1"/>
    </source>
</evidence>
<evidence type="ECO:0000256" key="5">
    <source>
        <dbReference type="SAM" id="Coils"/>
    </source>
</evidence>
<evidence type="ECO:0000256" key="3">
    <source>
        <dbReference type="ARBA" id="ARBA00022723"/>
    </source>
</evidence>
<dbReference type="Gene3D" id="2.60.120.620">
    <property type="entry name" value="q2cbj1_9rhob like domain"/>
    <property type="match status" value="1"/>
</dbReference>
<keyword evidence="3" id="KW-0479">Metal-binding</keyword>
<protein>
    <recommendedName>
        <fullName evidence="9">Phytanoyl-CoA dioxygenase</fullName>
    </recommendedName>
</protein>
<name>A0A9P6HYK2_9PEZI</name>
<dbReference type="EMBL" id="JAATWM020000034">
    <property type="protein sequence ID" value="KAF9872944.1"/>
    <property type="molecule type" value="Genomic_DNA"/>
</dbReference>
<organism evidence="7 8">
    <name type="scientific">Colletotrichum karsti</name>
    <dbReference type="NCBI Taxonomy" id="1095194"/>
    <lineage>
        <taxon>Eukaryota</taxon>
        <taxon>Fungi</taxon>
        <taxon>Dikarya</taxon>
        <taxon>Ascomycota</taxon>
        <taxon>Pezizomycotina</taxon>
        <taxon>Sordariomycetes</taxon>
        <taxon>Hypocreomycetidae</taxon>
        <taxon>Glomerellales</taxon>
        <taxon>Glomerellaceae</taxon>
        <taxon>Colletotrichum</taxon>
        <taxon>Colletotrichum boninense species complex</taxon>
    </lineage>
</organism>
<reference evidence="7" key="2">
    <citation type="submission" date="2020-11" db="EMBL/GenBank/DDBJ databases">
        <title>Whole genome sequencing of Colletotrichum sp.</title>
        <authorList>
            <person name="Li H."/>
        </authorList>
    </citation>
    <scope>NUCLEOTIDE SEQUENCE</scope>
    <source>
        <strain evidence="7">CkLH20</strain>
    </source>
</reference>
<proteinExistence type="inferred from homology"/>
<evidence type="ECO:0000256" key="1">
    <source>
        <dbReference type="ARBA" id="ARBA00001962"/>
    </source>
</evidence>
<accession>A0A9P6HYK2</accession>
<feature type="coiled-coil region" evidence="5">
    <location>
        <begin position="454"/>
        <end position="523"/>
    </location>
</feature>
<evidence type="ECO:0000256" key="4">
    <source>
        <dbReference type="ARBA" id="ARBA00023004"/>
    </source>
</evidence>
<dbReference type="SUPFAM" id="SSF51197">
    <property type="entry name" value="Clavaminate synthase-like"/>
    <property type="match status" value="1"/>
</dbReference>
<keyword evidence="4" id="KW-0408">Iron</keyword>
<dbReference type="InterPro" id="IPR008775">
    <property type="entry name" value="Phytyl_CoA_dOase-like"/>
</dbReference>
<comment type="similarity">
    <text evidence="2">Belongs to the PhyH family.</text>
</comment>
<dbReference type="PANTHER" id="PTHR20883:SF15">
    <property type="entry name" value="PHYTANOYL-COA DIOXYGENASE DOMAIN-CONTAINING PROTEIN 1"/>
    <property type="match status" value="1"/>
</dbReference>
<dbReference type="GeneID" id="62165243"/>
<keyword evidence="8" id="KW-1185">Reference proteome</keyword>
<comment type="cofactor">
    <cofactor evidence="1">
        <name>Fe cation</name>
        <dbReference type="ChEBI" id="CHEBI:24875"/>
    </cofactor>
</comment>
<reference evidence="7" key="1">
    <citation type="submission" date="2020-03" db="EMBL/GenBank/DDBJ databases">
        <authorList>
            <person name="He L."/>
        </authorList>
    </citation>
    <scope>NUCLEOTIDE SEQUENCE</scope>
    <source>
        <strain evidence="7">CkLH20</strain>
    </source>
</reference>
<gene>
    <name evidence="7" type="ORF">CkaCkLH20_09454</name>
</gene>
<dbReference type="AlphaFoldDB" id="A0A9P6HYK2"/>
<dbReference type="RefSeq" id="XP_038742405.1">
    <property type="nucleotide sequence ID" value="XM_038892169.1"/>
</dbReference>
<dbReference type="GO" id="GO:0046872">
    <property type="term" value="F:metal ion binding"/>
    <property type="evidence" value="ECO:0007669"/>
    <property type="project" value="UniProtKB-KW"/>
</dbReference>
<dbReference type="PANTHER" id="PTHR20883">
    <property type="entry name" value="PHYTANOYL-COA DIOXYGENASE DOMAIN CONTAINING 1"/>
    <property type="match status" value="1"/>
</dbReference>
<comment type="caution">
    <text evidence="7">The sequence shown here is derived from an EMBL/GenBank/DDBJ whole genome shotgun (WGS) entry which is preliminary data.</text>
</comment>
<feature type="region of interest" description="Disordered" evidence="6">
    <location>
        <begin position="526"/>
        <end position="561"/>
    </location>
</feature>
<evidence type="ECO:0000256" key="6">
    <source>
        <dbReference type="SAM" id="MobiDB-lite"/>
    </source>
</evidence>